<dbReference type="AlphaFoldDB" id="A0AAE2ZXX3"/>
<dbReference type="EMBL" id="JAJEPV010000005">
    <property type="protein sequence ID" value="MCC2118564.1"/>
    <property type="molecule type" value="Genomic_DNA"/>
</dbReference>
<dbReference type="InterPro" id="IPR001173">
    <property type="entry name" value="Glyco_trans_2-like"/>
</dbReference>
<dbReference type="RefSeq" id="WP_022312368.1">
    <property type="nucleotide sequence ID" value="NZ_JAJEPV010000005.1"/>
</dbReference>
<dbReference type="PANTHER" id="PTHR22916:SF3">
    <property type="entry name" value="UDP-GLCNAC:BETAGAL BETA-1,3-N-ACETYLGLUCOSAMINYLTRANSFERASE-LIKE PROTEIN 1"/>
    <property type="match status" value="1"/>
</dbReference>
<dbReference type="PANTHER" id="PTHR22916">
    <property type="entry name" value="GLYCOSYLTRANSFERASE"/>
    <property type="match status" value="1"/>
</dbReference>
<proteinExistence type="predicted"/>
<name>A0AAE2ZXX3_9FIRM</name>
<feature type="domain" description="Glycosyltransferase 2-like" evidence="1">
    <location>
        <begin position="13"/>
        <end position="156"/>
    </location>
</feature>
<gene>
    <name evidence="2" type="ORF">LKD75_02980</name>
</gene>
<protein>
    <submittedName>
        <fullName evidence="2">Glycosyltransferase</fullName>
        <ecNumber evidence="2">2.4.-.-</ecNumber>
    </submittedName>
</protein>
<keyword evidence="3" id="KW-1185">Reference proteome</keyword>
<dbReference type="Gene3D" id="3.90.550.10">
    <property type="entry name" value="Spore Coat Polysaccharide Biosynthesis Protein SpsA, Chain A"/>
    <property type="match status" value="1"/>
</dbReference>
<accession>A0AAE2ZXX3</accession>
<dbReference type="InterPro" id="IPR029044">
    <property type="entry name" value="Nucleotide-diphossugar_trans"/>
</dbReference>
<comment type="caution">
    <text evidence="2">The sequence shown here is derived from an EMBL/GenBank/DDBJ whole genome shotgun (WGS) entry which is preliminary data.</text>
</comment>
<dbReference type="Pfam" id="PF00535">
    <property type="entry name" value="Glycos_transf_2"/>
    <property type="match status" value="1"/>
</dbReference>
<sequence>MADREKGKNMRISVAMATYNGARFITEQLDSIRLQSLPVDQVILRDDGSSDQTLEIVREYLETYELAPAWRITQNGKRLGYAENFRAAVEETDGDYVFFCDQDDIWEPDRVEDMVSEMEKRREILVLGSEFVPFTVDPDAPSVSRSVLKSFRGDGSMEHVAWSPAHIFIGSEGCTMCLRREFLEETKKYWYPGWAHDEYAWKLSLCMDGCYILHSVTLRRRMHSGNVSKRKMRDLDRRIAFFRELQKSHETTLRFAEDFGMPEEAKELLRRNIRATTLRIELMEQRKLWNIVPLLWKYRDCYHSKKSLPVEFAMAVRG</sequence>
<organism evidence="2 3">
    <name type="scientific">Waltera acetigignens</name>
    <dbReference type="NCBI Taxonomy" id="2981769"/>
    <lineage>
        <taxon>Bacteria</taxon>
        <taxon>Bacillati</taxon>
        <taxon>Bacillota</taxon>
        <taxon>Clostridia</taxon>
        <taxon>Lachnospirales</taxon>
        <taxon>Lachnospiraceae</taxon>
        <taxon>Waltera</taxon>
    </lineage>
</organism>
<keyword evidence="2" id="KW-0808">Transferase</keyword>
<dbReference type="Proteomes" id="UP001197795">
    <property type="component" value="Unassembled WGS sequence"/>
</dbReference>
<dbReference type="GO" id="GO:0016758">
    <property type="term" value="F:hexosyltransferase activity"/>
    <property type="evidence" value="ECO:0007669"/>
    <property type="project" value="UniProtKB-ARBA"/>
</dbReference>
<dbReference type="SUPFAM" id="SSF53448">
    <property type="entry name" value="Nucleotide-diphospho-sugar transferases"/>
    <property type="match status" value="1"/>
</dbReference>
<dbReference type="EC" id="2.4.-.-" evidence="2"/>
<evidence type="ECO:0000259" key="1">
    <source>
        <dbReference type="Pfam" id="PF00535"/>
    </source>
</evidence>
<evidence type="ECO:0000313" key="2">
    <source>
        <dbReference type="EMBL" id="MCC2118564.1"/>
    </source>
</evidence>
<evidence type="ECO:0000313" key="3">
    <source>
        <dbReference type="Proteomes" id="UP001197795"/>
    </source>
</evidence>
<keyword evidence="2" id="KW-0328">Glycosyltransferase</keyword>
<reference evidence="2 3" key="1">
    <citation type="submission" date="2021-10" db="EMBL/GenBank/DDBJ databases">
        <title>Anaerobic single-cell dispensing facilitates the cultivation of human gut bacteria.</title>
        <authorList>
            <person name="Afrizal A."/>
        </authorList>
    </citation>
    <scope>NUCLEOTIDE SEQUENCE [LARGE SCALE GENOMIC DNA]</scope>
    <source>
        <strain evidence="2 3">CLA-AA-H273</strain>
    </source>
</reference>